<dbReference type="Pfam" id="PF12335">
    <property type="entry name" value="SBF2"/>
    <property type="match status" value="1"/>
</dbReference>
<name>A0A7S4DIX0_9EUKA</name>
<feature type="compositionally biased region" description="Acidic residues" evidence="1">
    <location>
        <begin position="247"/>
        <end position="257"/>
    </location>
</feature>
<feature type="domain" description="SBF1/SBF2" evidence="2">
    <location>
        <begin position="17"/>
        <end position="84"/>
    </location>
</feature>
<sequence>MLLFLDHAKKEMDTAPAQLVMIMSQTFYKVDKTNRIYVQVRIKHHPIWKATRFWEEAFFESLTKAIKRDPRIKSSRWHTDREQADALDRQKKVLFGQLGAFAHNMLEFGMEKKETLSFVEKICSINELGKEECASLLGVVNAAAAGRESKSGSENTAALEPTNDAKARENSEGGDQTVAKQETGDLQIKEKKEELDVPAQRCKTPVSDTSGTASAMSNEWTRVTHADTQSVKSVPGSVTASPPDFEISVEDGPDELP</sequence>
<evidence type="ECO:0000259" key="2">
    <source>
        <dbReference type="Pfam" id="PF12335"/>
    </source>
</evidence>
<reference evidence="3" key="1">
    <citation type="submission" date="2021-01" db="EMBL/GenBank/DDBJ databases">
        <authorList>
            <person name="Corre E."/>
            <person name="Pelletier E."/>
            <person name="Niang G."/>
            <person name="Scheremetjew M."/>
            <person name="Finn R."/>
            <person name="Kale V."/>
            <person name="Holt S."/>
            <person name="Cochrane G."/>
            <person name="Meng A."/>
            <person name="Brown T."/>
            <person name="Cohen L."/>
        </authorList>
    </citation>
    <scope>NUCLEOTIDE SEQUENCE</scope>
    <source>
        <strain evidence="3">CCCM811</strain>
    </source>
</reference>
<dbReference type="PANTHER" id="PTHR13663:SF2">
    <property type="entry name" value="SIMILAR TO RIKEN CDNA 6430548M08"/>
    <property type="match status" value="1"/>
</dbReference>
<gene>
    <name evidence="3" type="ORF">LGLO00237_LOCUS5091</name>
</gene>
<feature type="compositionally biased region" description="Polar residues" evidence="1">
    <location>
        <begin position="206"/>
        <end position="240"/>
    </location>
</feature>
<accession>A0A7S4DIX0</accession>
<protein>
    <recommendedName>
        <fullName evidence="2">SBF1/SBF2 domain-containing protein</fullName>
    </recommendedName>
</protein>
<dbReference type="AlphaFoldDB" id="A0A7S4DIX0"/>
<feature type="region of interest" description="Disordered" evidence="1">
    <location>
        <begin position="146"/>
        <end position="257"/>
    </location>
</feature>
<organism evidence="3">
    <name type="scientific">Lotharella globosa</name>
    <dbReference type="NCBI Taxonomy" id="91324"/>
    <lineage>
        <taxon>Eukaryota</taxon>
        <taxon>Sar</taxon>
        <taxon>Rhizaria</taxon>
        <taxon>Cercozoa</taxon>
        <taxon>Chlorarachniophyceae</taxon>
        <taxon>Lotharella</taxon>
    </lineage>
</organism>
<evidence type="ECO:0000256" key="1">
    <source>
        <dbReference type="SAM" id="MobiDB-lite"/>
    </source>
</evidence>
<proteinExistence type="predicted"/>
<dbReference type="EMBL" id="HBIV01006912">
    <property type="protein sequence ID" value="CAE0651707.1"/>
    <property type="molecule type" value="Transcribed_RNA"/>
</dbReference>
<dbReference type="InterPro" id="IPR039872">
    <property type="entry name" value="KIAA0513"/>
</dbReference>
<evidence type="ECO:0000313" key="3">
    <source>
        <dbReference type="EMBL" id="CAE0651707.1"/>
    </source>
</evidence>
<dbReference type="InterPro" id="IPR022096">
    <property type="entry name" value="SBF1/SBF2"/>
</dbReference>
<dbReference type="PANTHER" id="PTHR13663">
    <property type="entry name" value="SIMILAR TO RIKEN CDNA 6430548M08"/>
    <property type="match status" value="1"/>
</dbReference>